<sequence length="87" mass="8928">MDLLAKVKPHHIPSPKVPAPSLALAARASASALSSAILSDCNRASSSLSRVSLPQSGSSLSLKNAVEVPVVPMTIFDGQQPGHMSNV</sequence>
<organism evidence="1 2">
    <name type="scientific">Portunus trituberculatus</name>
    <name type="common">Swimming crab</name>
    <name type="synonym">Neptunus trituberculatus</name>
    <dbReference type="NCBI Taxonomy" id="210409"/>
    <lineage>
        <taxon>Eukaryota</taxon>
        <taxon>Metazoa</taxon>
        <taxon>Ecdysozoa</taxon>
        <taxon>Arthropoda</taxon>
        <taxon>Crustacea</taxon>
        <taxon>Multicrustacea</taxon>
        <taxon>Malacostraca</taxon>
        <taxon>Eumalacostraca</taxon>
        <taxon>Eucarida</taxon>
        <taxon>Decapoda</taxon>
        <taxon>Pleocyemata</taxon>
        <taxon>Brachyura</taxon>
        <taxon>Eubrachyura</taxon>
        <taxon>Portunoidea</taxon>
        <taxon>Portunidae</taxon>
        <taxon>Portuninae</taxon>
        <taxon>Portunus</taxon>
    </lineage>
</organism>
<keyword evidence="2" id="KW-1185">Reference proteome</keyword>
<evidence type="ECO:0000313" key="2">
    <source>
        <dbReference type="Proteomes" id="UP000324222"/>
    </source>
</evidence>
<name>A0A5B7EWZ1_PORTR</name>
<evidence type="ECO:0000313" key="1">
    <source>
        <dbReference type="EMBL" id="MPC37687.1"/>
    </source>
</evidence>
<comment type="caution">
    <text evidence="1">The sequence shown here is derived from an EMBL/GenBank/DDBJ whole genome shotgun (WGS) entry which is preliminary data.</text>
</comment>
<dbReference type="AlphaFoldDB" id="A0A5B7EWZ1"/>
<protein>
    <submittedName>
        <fullName evidence="1">Uncharacterized protein</fullName>
    </submittedName>
</protein>
<gene>
    <name evidence="1" type="ORF">E2C01_031176</name>
</gene>
<dbReference type="Proteomes" id="UP000324222">
    <property type="component" value="Unassembled WGS sequence"/>
</dbReference>
<reference evidence="1 2" key="1">
    <citation type="submission" date="2019-05" db="EMBL/GenBank/DDBJ databases">
        <title>Another draft genome of Portunus trituberculatus and its Hox gene families provides insights of decapod evolution.</title>
        <authorList>
            <person name="Jeong J.-H."/>
            <person name="Song I."/>
            <person name="Kim S."/>
            <person name="Choi T."/>
            <person name="Kim D."/>
            <person name="Ryu S."/>
            <person name="Kim W."/>
        </authorList>
    </citation>
    <scope>NUCLEOTIDE SEQUENCE [LARGE SCALE GENOMIC DNA]</scope>
    <source>
        <tissue evidence="1">Muscle</tissue>
    </source>
</reference>
<dbReference type="EMBL" id="VSRR010003852">
    <property type="protein sequence ID" value="MPC37687.1"/>
    <property type="molecule type" value="Genomic_DNA"/>
</dbReference>
<accession>A0A5B7EWZ1</accession>
<proteinExistence type="predicted"/>